<accession>A0A6U9ZHS0</accession>
<dbReference type="EMBL" id="HBIX01016886">
    <property type="protein sequence ID" value="CAE0719440.1"/>
    <property type="molecule type" value="Transcribed_RNA"/>
</dbReference>
<dbReference type="EMBL" id="HBIX01016887">
    <property type="protein sequence ID" value="CAE0719441.1"/>
    <property type="molecule type" value="Transcribed_RNA"/>
</dbReference>
<feature type="region of interest" description="Disordered" evidence="1">
    <location>
        <begin position="1"/>
        <end position="37"/>
    </location>
</feature>
<organism evidence="2">
    <name type="scientific">Pseudo-nitzschia australis</name>
    <dbReference type="NCBI Taxonomy" id="44445"/>
    <lineage>
        <taxon>Eukaryota</taxon>
        <taxon>Sar</taxon>
        <taxon>Stramenopiles</taxon>
        <taxon>Ochrophyta</taxon>
        <taxon>Bacillariophyta</taxon>
        <taxon>Bacillariophyceae</taxon>
        <taxon>Bacillariophycidae</taxon>
        <taxon>Bacillariales</taxon>
        <taxon>Bacillariaceae</taxon>
        <taxon>Pseudo-nitzschia</taxon>
    </lineage>
</organism>
<evidence type="ECO:0000256" key="1">
    <source>
        <dbReference type="SAM" id="MobiDB-lite"/>
    </source>
</evidence>
<sequence>MEELSSPINNRAPIASQKPTVKVSSSPNMQTKDIGIKRRLSGSMARSCLSRGKKRLRRCKSWGLPPSRVTVRWKMPIHREDGTSSSTKESIGNDEETRCSMNDAKDTWFTKEEYKKILLDQCLTVNIMRSLRILAKKEGVAFDDNYECGGNHRNGKSSCEQLMKKLAIDLKEYCERGLESYQTEEGRNKINLDRKRHKLSVIREHNRQGMAGTKDPELVRRVSMAQSKISSCKAQLLAAIDQQEERASNSNSNSNISAKDGNGEKEEQAPGQQPRPLGSFGSPIDANCKKYTDPSPSYNQGMKRILSRPVHRNDTHFVPDAPRDDFFEQHQQQQYRDFLLKKQQEQYLLDLLLKQQRQHAQCHLHYHPQKNNKNGFMNIQQNTPSTAIEASIMLTSIQEQQQQHQQLCYQKSLQQLLHHQRQQKFRVIGMATAALVDHSLDKDNNRRRENQSFR</sequence>
<name>A0A6U9ZHS0_9STRA</name>
<feature type="compositionally biased region" description="Polar residues" evidence="1">
    <location>
        <begin position="17"/>
        <end position="31"/>
    </location>
</feature>
<gene>
    <name evidence="2" type="ORF">PAUS00366_LOCUS12194</name>
    <name evidence="3" type="ORF">PAUS00366_LOCUS12195</name>
</gene>
<reference evidence="2" key="1">
    <citation type="submission" date="2021-01" db="EMBL/GenBank/DDBJ databases">
        <authorList>
            <person name="Corre E."/>
            <person name="Pelletier E."/>
            <person name="Niang G."/>
            <person name="Scheremetjew M."/>
            <person name="Finn R."/>
            <person name="Kale V."/>
            <person name="Holt S."/>
            <person name="Cochrane G."/>
            <person name="Meng A."/>
            <person name="Brown T."/>
            <person name="Cohen L."/>
        </authorList>
    </citation>
    <scope>NUCLEOTIDE SEQUENCE</scope>
    <source>
        <strain evidence="2">10249 10 AB</strain>
    </source>
</reference>
<evidence type="ECO:0000313" key="2">
    <source>
        <dbReference type="EMBL" id="CAE0719440.1"/>
    </source>
</evidence>
<evidence type="ECO:0000313" key="3">
    <source>
        <dbReference type="EMBL" id="CAE0719441.1"/>
    </source>
</evidence>
<dbReference type="AlphaFoldDB" id="A0A6U9ZHS0"/>
<proteinExistence type="predicted"/>
<protein>
    <submittedName>
        <fullName evidence="2">Uncharacterized protein</fullName>
    </submittedName>
</protein>
<feature type="region of interest" description="Disordered" evidence="1">
    <location>
        <begin position="243"/>
        <end position="298"/>
    </location>
</feature>